<gene>
    <name evidence="15" type="ordered locus">KNP414_06696</name>
</gene>
<feature type="domain" description="Histidine kinase" evidence="13">
    <location>
        <begin position="371"/>
        <end position="598"/>
    </location>
</feature>
<evidence type="ECO:0000259" key="13">
    <source>
        <dbReference type="PROSITE" id="PS50109"/>
    </source>
</evidence>
<dbReference type="AlphaFoldDB" id="F8FA17"/>
<evidence type="ECO:0000313" key="16">
    <source>
        <dbReference type="Proteomes" id="UP000006620"/>
    </source>
</evidence>
<reference evidence="15 16" key="2">
    <citation type="journal article" date="2013" name="Genome Announc.">
        <title>Genome Sequence of Growth-Improving Paenibacillus mucilaginosus Strain KNP414.</title>
        <authorList>
            <person name="Lu J.J."/>
            <person name="Wang J.F."/>
            <person name="Hu X.F."/>
        </authorList>
    </citation>
    <scope>NUCLEOTIDE SEQUENCE [LARGE SCALE GENOMIC DNA]</scope>
    <source>
        <strain evidence="15 16">KNP414</strain>
    </source>
</reference>
<evidence type="ECO:0000256" key="12">
    <source>
        <dbReference type="SAM" id="Phobius"/>
    </source>
</evidence>
<dbReference type="InterPro" id="IPR003594">
    <property type="entry name" value="HATPase_dom"/>
</dbReference>
<dbReference type="InterPro" id="IPR036890">
    <property type="entry name" value="HATPase_C_sf"/>
</dbReference>
<dbReference type="PANTHER" id="PTHR34220">
    <property type="entry name" value="SENSOR HISTIDINE KINASE YPDA"/>
    <property type="match status" value="1"/>
</dbReference>
<evidence type="ECO:0000256" key="10">
    <source>
        <dbReference type="ARBA" id="ARBA00023012"/>
    </source>
</evidence>
<dbReference type="GO" id="GO:0005524">
    <property type="term" value="F:ATP binding"/>
    <property type="evidence" value="ECO:0007669"/>
    <property type="project" value="UniProtKB-KW"/>
</dbReference>
<dbReference type="SMART" id="SM00387">
    <property type="entry name" value="HATPase_c"/>
    <property type="match status" value="1"/>
</dbReference>
<dbReference type="InterPro" id="IPR010559">
    <property type="entry name" value="Sig_transdc_His_kin_internal"/>
</dbReference>
<dbReference type="PATRIC" id="fig|1036673.3.peg.6244"/>
<keyword evidence="6" id="KW-0808">Transferase</keyword>
<evidence type="ECO:0000313" key="15">
    <source>
        <dbReference type="EMBL" id="AEI45215.1"/>
    </source>
</evidence>
<comment type="catalytic activity">
    <reaction evidence="1">
        <text>ATP + protein L-histidine = ADP + protein N-phospho-L-histidine.</text>
        <dbReference type="EC" id="2.7.13.3"/>
    </reaction>
</comment>
<dbReference type="SUPFAM" id="SSF158472">
    <property type="entry name" value="HAMP domain-like"/>
    <property type="match status" value="1"/>
</dbReference>
<dbReference type="Pfam" id="PF02518">
    <property type="entry name" value="HATPase_c"/>
    <property type="match status" value="1"/>
</dbReference>
<keyword evidence="7" id="KW-0547">Nucleotide-binding</keyword>
<keyword evidence="5" id="KW-0597">Phosphoprotein</keyword>
<keyword evidence="9" id="KW-0067">ATP-binding</keyword>
<dbReference type="GO" id="GO:0000155">
    <property type="term" value="F:phosphorelay sensor kinase activity"/>
    <property type="evidence" value="ECO:0007669"/>
    <property type="project" value="InterPro"/>
</dbReference>
<dbReference type="InterPro" id="IPR003660">
    <property type="entry name" value="HAMP_dom"/>
</dbReference>
<evidence type="ECO:0000256" key="8">
    <source>
        <dbReference type="ARBA" id="ARBA00022777"/>
    </source>
</evidence>
<dbReference type="SUPFAM" id="SSF55874">
    <property type="entry name" value="ATPase domain of HSP90 chaperone/DNA topoisomerase II/histidine kinase"/>
    <property type="match status" value="1"/>
</dbReference>
<dbReference type="Pfam" id="PF00672">
    <property type="entry name" value="HAMP"/>
    <property type="match status" value="1"/>
</dbReference>
<protein>
    <recommendedName>
        <fullName evidence="3">histidine kinase</fullName>
        <ecNumber evidence="3">2.7.13.3</ecNumber>
    </recommendedName>
</protein>
<evidence type="ECO:0000256" key="3">
    <source>
        <dbReference type="ARBA" id="ARBA00012438"/>
    </source>
</evidence>
<dbReference type="EC" id="2.7.13.3" evidence="3"/>
<evidence type="ECO:0000256" key="1">
    <source>
        <dbReference type="ARBA" id="ARBA00000085"/>
    </source>
</evidence>
<dbReference type="SMART" id="SM00304">
    <property type="entry name" value="HAMP"/>
    <property type="match status" value="1"/>
</dbReference>
<dbReference type="Gene3D" id="3.30.450.20">
    <property type="entry name" value="PAS domain"/>
    <property type="match status" value="1"/>
</dbReference>
<sequence length="604" mass="68693">MGRNSLRFKLIVVLLIATIAPIVTSMIVTNAYTKQSVKEKAIQENTNLLGQSRINIVNYMNQLIDLSFSVYKNPSFIRLMDLGFRGYQSEAEIKNLIRTIAVNREVFQVYMNILERNPGEDRSFLLTNNTVIRPSPEVTMPLNPLIKPGSYEAVVETTHTSHDYGLSLLAYFTPREVLTIHRAIYRVPSMEHIGSLSVDFPLDTLSGLLHQLLNDQEEAYLLDSEGRLIYSSVPGVKFGWKLQDPWVEQMLQASDTHGTMEDKSSIHLYEKIETPYMNWYLVKKVPYEQLYRGARELTQIQFLILGILLFVVAGLTLWISVRFTRPIKELIGYINIIQTGQLDVDIQVRTKDEIGILARRFRLMMDTINDLITREYKLGLANKTNQLKALQAQINPHFLYNSLQSIGTLALQHQAPKVYHLISTLAKMMRYSMNTSESLVPLRKEVEHAKAYLELQQQRFENELTVGYHIDEATVDCVLPKMTLQPLIENYFKHGFDPRENPGELIISSRLLADGSVELTVEDNGRGMSDEALQELSLRLAQSDPAAEAADPGHLGESIGLKNVKNRLELHFNHTAVLFLEHREPTGLRITLRFPSTPLGGSTL</sequence>
<keyword evidence="12" id="KW-0812">Transmembrane</keyword>
<dbReference type="PROSITE" id="PS50885">
    <property type="entry name" value="HAMP"/>
    <property type="match status" value="1"/>
</dbReference>
<dbReference type="PANTHER" id="PTHR34220:SF7">
    <property type="entry name" value="SENSOR HISTIDINE KINASE YPDA"/>
    <property type="match status" value="1"/>
</dbReference>
<evidence type="ECO:0000256" key="5">
    <source>
        <dbReference type="ARBA" id="ARBA00022553"/>
    </source>
</evidence>
<dbReference type="Gene3D" id="3.30.565.10">
    <property type="entry name" value="Histidine kinase-like ATPase, C-terminal domain"/>
    <property type="match status" value="1"/>
</dbReference>
<keyword evidence="4" id="KW-1003">Cell membrane</keyword>
<keyword evidence="12" id="KW-1133">Transmembrane helix</keyword>
<dbReference type="Pfam" id="PF06580">
    <property type="entry name" value="His_kinase"/>
    <property type="match status" value="1"/>
</dbReference>
<proteinExistence type="predicted"/>
<evidence type="ECO:0000256" key="6">
    <source>
        <dbReference type="ARBA" id="ARBA00022679"/>
    </source>
</evidence>
<dbReference type="InterPro" id="IPR050640">
    <property type="entry name" value="Bact_2-comp_sensor_kinase"/>
</dbReference>
<reference evidence="16" key="1">
    <citation type="submission" date="2011-06" db="EMBL/GenBank/DDBJ databases">
        <title>Complete genome sequence of Paenibacillus mucilaginosus KNP414.</title>
        <authorList>
            <person name="Wang J."/>
            <person name="Hu S."/>
            <person name="Hu X."/>
            <person name="Zhang B."/>
            <person name="Dong D."/>
            <person name="Zhang S."/>
            <person name="Zhao K."/>
            <person name="Wu D."/>
        </authorList>
    </citation>
    <scope>NUCLEOTIDE SEQUENCE [LARGE SCALE GENOMIC DNA]</scope>
    <source>
        <strain evidence="16">KNP414</strain>
    </source>
</reference>
<feature type="transmembrane region" description="Helical" evidence="12">
    <location>
        <begin position="300"/>
        <end position="321"/>
    </location>
</feature>
<feature type="domain" description="HAMP" evidence="14">
    <location>
        <begin position="321"/>
        <end position="373"/>
    </location>
</feature>
<dbReference type="InterPro" id="IPR005467">
    <property type="entry name" value="His_kinase_dom"/>
</dbReference>
<dbReference type="KEGG" id="pms:KNP414_06696"/>
<dbReference type="EMBL" id="CP002869">
    <property type="protein sequence ID" value="AEI45215.1"/>
    <property type="molecule type" value="Genomic_DNA"/>
</dbReference>
<keyword evidence="11 12" id="KW-0472">Membrane</keyword>
<dbReference type="Gene3D" id="1.10.8.500">
    <property type="entry name" value="HAMP domain in histidine kinase"/>
    <property type="match status" value="1"/>
</dbReference>
<comment type="subcellular location">
    <subcellularLocation>
        <location evidence="2">Cell membrane</location>
        <topology evidence="2">Multi-pass membrane protein</topology>
    </subcellularLocation>
</comment>
<dbReference type="Proteomes" id="UP000006620">
    <property type="component" value="Chromosome"/>
</dbReference>
<dbReference type="CDD" id="cd06225">
    <property type="entry name" value="HAMP"/>
    <property type="match status" value="1"/>
</dbReference>
<keyword evidence="10" id="KW-0902">Two-component regulatory system</keyword>
<evidence type="ECO:0000256" key="4">
    <source>
        <dbReference type="ARBA" id="ARBA00022475"/>
    </source>
</evidence>
<evidence type="ECO:0000256" key="7">
    <source>
        <dbReference type="ARBA" id="ARBA00022741"/>
    </source>
</evidence>
<accession>F8FA17</accession>
<evidence type="ECO:0000256" key="2">
    <source>
        <dbReference type="ARBA" id="ARBA00004651"/>
    </source>
</evidence>
<keyword evidence="8" id="KW-0418">Kinase</keyword>
<evidence type="ECO:0000259" key="14">
    <source>
        <dbReference type="PROSITE" id="PS50885"/>
    </source>
</evidence>
<dbReference type="PROSITE" id="PS50109">
    <property type="entry name" value="HIS_KIN"/>
    <property type="match status" value="1"/>
</dbReference>
<dbReference type="GO" id="GO:0005886">
    <property type="term" value="C:plasma membrane"/>
    <property type="evidence" value="ECO:0007669"/>
    <property type="project" value="UniProtKB-SubCell"/>
</dbReference>
<dbReference type="RefSeq" id="WP_013920359.1">
    <property type="nucleotide sequence ID" value="NC_015690.1"/>
</dbReference>
<evidence type="ECO:0000256" key="11">
    <source>
        <dbReference type="ARBA" id="ARBA00023136"/>
    </source>
</evidence>
<evidence type="ECO:0000256" key="9">
    <source>
        <dbReference type="ARBA" id="ARBA00022840"/>
    </source>
</evidence>
<dbReference type="HOGENOM" id="CLU_020473_6_0_9"/>
<name>F8FA17_PAEMK</name>
<organism evidence="15 16">
    <name type="scientific">Paenibacillus mucilaginosus (strain KNP414)</name>
    <dbReference type="NCBI Taxonomy" id="1036673"/>
    <lineage>
        <taxon>Bacteria</taxon>
        <taxon>Bacillati</taxon>
        <taxon>Bacillota</taxon>
        <taxon>Bacilli</taxon>
        <taxon>Bacillales</taxon>
        <taxon>Paenibacillaceae</taxon>
        <taxon>Paenibacillus</taxon>
    </lineage>
</organism>